<organism evidence="1 2">
    <name type="scientific">Cichorium intybus</name>
    <name type="common">Chicory</name>
    <dbReference type="NCBI Taxonomy" id="13427"/>
    <lineage>
        <taxon>Eukaryota</taxon>
        <taxon>Viridiplantae</taxon>
        <taxon>Streptophyta</taxon>
        <taxon>Embryophyta</taxon>
        <taxon>Tracheophyta</taxon>
        <taxon>Spermatophyta</taxon>
        <taxon>Magnoliopsida</taxon>
        <taxon>eudicotyledons</taxon>
        <taxon>Gunneridae</taxon>
        <taxon>Pentapetalae</taxon>
        <taxon>asterids</taxon>
        <taxon>campanulids</taxon>
        <taxon>Asterales</taxon>
        <taxon>Asteraceae</taxon>
        <taxon>Cichorioideae</taxon>
        <taxon>Cichorieae</taxon>
        <taxon>Cichoriinae</taxon>
        <taxon>Cichorium</taxon>
    </lineage>
</organism>
<reference evidence="1 2" key="2">
    <citation type="journal article" date="2022" name="Mol. Ecol. Resour.">
        <title>The genomes of chicory, endive, great burdock and yacon provide insights into Asteraceae paleo-polyploidization history and plant inulin production.</title>
        <authorList>
            <person name="Fan W."/>
            <person name="Wang S."/>
            <person name="Wang H."/>
            <person name="Wang A."/>
            <person name="Jiang F."/>
            <person name="Liu H."/>
            <person name="Zhao H."/>
            <person name="Xu D."/>
            <person name="Zhang Y."/>
        </authorList>
    </citation>
    <scope>NUCLEOTIDE SEQUENCE [LARGE SCALE GENOMIC DNA]</scope>
    <source>
        <strain evidence="2">cv. Punajuju</strain>
        <tissue evidence="1">Leaves</tissue>
    </source>
</reference>
<sequence length="186" mass="20234">MSGVPAKPRFNGNVTWRRICNGGNHSHSLREGGSTAVVTKSSLGWKRHGHYTICNGVTTTKMLTSPSECHMSHFNYTISSFIGSILTLNFCCHCRIKDMYAHTHSSSKTISLTKSQLAHVEKANKDESTPFTAKNLAQLTPTTNNNSLPSGLRLPSPSLRFFDQLGSGVLAQANEATHVDPCAAFI</sequence>
<reference evidence="2" key="1">
    <citation type="journal article" date="2022" name="Mol. Ecol. Resour.">
        <title>The genomes of chicory, endive, great burdock and yacon provide insights into Asteraceae palaeo-polyploidization history and plant inulin production.</title>
        <authorList>
            <person name="Fan W."/>
            <person name="Wang S."/>
            <person name="Wang H."/>
            <person name="Wang A."/>
            <person name="Jiang F."/>
            <person name="Liu H."/>
            <person name="Zhao H."/>
            <person name="Xu D."/>
            <person name="Zhang Y."/>
        </authorList>
    </citation>
    <scope>NUCLEOTIDE SEQUENCE [LARGE SCALE GENOMIC DNA]</scope>
    <source>
        <strain evidence="2">cv. Punajuju</strain>
    </source>
</reference>
<evidence type="ECO:0000313" key="2">
    <source>
        <dbReference type="Proteomes" id="UP001055811"/>
    </source>
</evidence>
<comment type="caution">
    <text evidence="1">The sequence shown here is derived from an EMBL/GenBank/DDBJ whole genome shotgun (WGS) entry which is preliminary data.</text>
</comment>
<dbReference type="Proteomes" id="UP001055811">
    <property type="component" value="Linkage Group LG06"/>
</dbReference>
<protein>
    <submittedName>
        <fullName evidence="1">Uncharacterized protein</fullName>
    </submittedName>
</protein>
<proteinExistence type="predicted"/>
<dbReference type="EMBL" id="CM042014">
    <property type="protein sequence ID" value="KAI3723890.1"/>
    <property type="molecule type" value="Genomic_DNA"/>
</dbReference>
<accession>A0ACB9BPF7</accession>
<evidence type="ECO:0000313" key="1">
    <source>
        <dbReference type="EMBL" id="KAI3723890.1"/>
    </source>
</evidence>
<keyword evidence="2" id="KW-1185">Reference proteome</keyword>
<name>A0ACB9BPF7_CICIN</name>
<gene>
    <name evidence="1" type="ORF">L2E82_35652</name>
</gene>